<feature type="chain" id="PRO_5015395131" evidence="1">
    <location>
        <begin position="18"/>
        <end position="77"/>
    </location>
</feature>
<evidence type="ECO:0000313" key="2">
    <source>
        <dbReference type="EMBL" id="PTX55684.1"/>
    </source>
</evidence>
<evidence type="ECO:0000313" key="3">
    <source>
        <dbReference type="Proteomes" id="UP000243978"/>
    </source>
</evidence>
<comment type="caution">
    <text evidence="2">The sequence shown here is derived from an EMBL/GenBank/DDBJ whole genome shotgun (WGS) entry which is preliminary data.</text>
</comment>
<protein>
    <submittedName>
        <fullName evidence="2">Uncharacterized protein</fullName>
    </submittedName>
</protein>
<gene>
    <name evidence="2" type="ORF">C8N43_0324</name>
</gene>
<dbReference type="RefSeq" id="WP_107843950.1">
    <property type="nucleotide sequence ID" value="NZ_QBKS01000001.1"/>
</dbReference>
<keyword evidence="1" id="KW-0732">Signal</keyword>
<reference evidence="2 3" key="1">
    <citation type="submission" date="2018-04" db="EMBL/GenBank/DDBJ databases">
        <title>Genomic Encyclopedia of Archaeal and Bacterial Type Strains, Phase II (KMG-II): from individual species to whole genera.</title>
        <authorList>
            <person name="Goeker M."/>
        </authorList>
    </citation>
    <scope>NUCLEOTIDE SEQUENCE [LARGE SCALE GENOMIC DNA]</scope>
    <source>
        <strain evidence="2 3">DSM 100977</strain>
    </source>
</reference>
<proteinExistence type="predicted"/>
<accession>A0A2T6BI06</accession>
<feature type="signal peptide" evidence="1">
    <location>
        <begin position="1"/>
        <end position="17"/>
    </location>
</feature>
<dbReference type="AlphaFoldDB" id="A0A2T6BI06"/>
<sequence length="77" mass="8240">MKKLALVFAFCAAPLAADVTSPSGKTVDCFCTDKSGARVELGEQRCMSVGGRVYMAKCEMALNVPFWRETGQSCVLG</sequence>
<organism evidence="2 3">
    <name type="scientific">Litoreibacter ponti</name>
    <dbReference type="NCBI Taxonomy" id="1510457"/>
    <lineage>
        <taxon>Bacteria</taxon>
        <taxon>Pseudomonadati</taxon>
        <taxon>Pseudomonadota</taxon>
        <taxon>Alphaproteobacteria</taxon>
        <taxon>Rhodobacterales</taxon>
        <taxon>Roseobacteraceae</taxon>
        <taxon>Litoreibacter</taxon>
    </lineage>
</organism>
<dbReference type="EMBL" id="QBKS01000001">
    <property type="protein sequence ID" value="PTX55684.1"/>
    <property type="molecule type" value="Genomic_DNA"/>
</dbReference>
<evidence type="ECO:0000256" key="1">
    <source>
        <dbReference type="SAM" id="SignalP"/>
    </source>
</evidence>
<dbReference type="OrthoDB" id="8021248at2"/>
<name>A0A2T6BI06_9RHOB</name>
<keyword evidence="3" id="KW-1185">Reference proteome</keyword>
<dbReference type="Proteomes" id="UP000243978">
    <property type="component" value="Unassembled WGS sequence"/>
</dbReference>